<dbReference type="CDD" id="cd17369">
    <property type="entry name" value="MFS_ShiA_like"/>
    <property type="match status" value="1"/>
</dbReference>
<dbReference type="Gene3D" id="1.20.1250.20">
    <property type="entry name" value="MFS general substrate transporter like domains"/>
    <property type="match status" value="2"/>
</dbReference>
<dbReference type="EMBL" id="JANFQF010000004">
    <property type="protein sequence ID" value="MCQ4118762.1"/>
    <property type="molecule type" value="Genomic_DNA"/>
</dbReference>
<protein>
    <submittedName>
        <fullName evidence="10">MHS family MFS transporter</fullName>
    </submittedName>
</protein>
<feature type="transmembrane region" description="Helical" evidence="8">
    <location>
        <begin position="204"/>
        <end position="223"/>
    </location>
</feature>
<keyword evidence="2" id="KW-0813">Transport</keyword>
<keyword evidence="4 8" id="KW-0812">Transmembrane</keyword>
<dbReference type="RefSeq" id="WP_255966426.1">
    <property type="nucleotide sequence ID" value="NZ_JANFQF010000004.1"/>
</dbReference>
<feature type="transmembrane region" description="Helical" evidence="8">
    <location>
        <begin position="46"/>
        <end position="65"/>
    </location>
</feature>
<feature type="transmembrane region" description="Helical" evidence="8">
    <location>
        <begin position="71"/>
        <end position="93"/>
    </location>
</feature>
<dbReference type="InterPro" id="IPR036259">
    <property type="entry name" value="MFS_trans_sf"/>
</dbReference>
<evidence type="ECO:0000256" key="2">
    <source>
        <dbReference type="ARBA" id="ARBA00022448"/>
    </source>
</evidence>
<evidence type="ECO:0000256" key="8">
    <source>
        <dbReference type="SAM" id="Phobius"/>
    </source>
</evidence>
<dbReference type="SUPFAM" id="SSF103473">
    <property type="entry name" value="MFS general substrate transporter"/>
    <property type="match status" value="1"/>
</dbReference>
<comment type="subcellular location">
    <subcellularLocation>
        <location evidence="1">Cell membrane</location>
        <topology evidence="1">Multi-pass membrane protein</topology>
    </subcellularLocation>
</comment>
<organism evidence="10 11">
    <name type="scientific">Rhodococcus tibetensis</name>
    <dbReference type="NCBI Taxonomy" id="2965064"/>
    <lineage>
        <taxon>Bacteria</taxon>
        <taxon>Bacillati</taxon>
        <taxon>Actinomycetota</taxon>
        <taxon>Actinomycetes</taxon>
        <taxon>Mycobacteriales</taxon>
        <taxon>Nocardiaceae</taxon>
        <taxon>Rhodococcus</taxon>
    </lineage>
</organism>
<evidence type="ECO:0000256" key="1">
    <source>
        <dbReference type="ARBA" id="ARBA00004651"/>
    </source>
</evidence>
<evidence type="ECO:0000313" key="11">
    <source>
        <dbReference type="Proteomes" id="UP001524501"/>
    </source>
</evidence>
<feature type="transmembrane region" description="Helical" evidence="8">
    <location>
        <begin position="326"/>
        <end position="344"/>
    </location>
</feature>
<feature type="transmembrane region" description="Helical" evidence="8">
    <location>
        <begin position="418"/>
        <end position="436"/>
    </location>
</feature>
<feature type="region of interest" description="Disordered" evidence="7">
    <location>
        <begin position="1"/>
        <end position="22"/>
    </location>
</feature>
<feature type="domain" description="Major facilitator superfamily (MFS) profile" evidence="9">
    <location>
        <begin position="34"/>
        <end position="444"/>
    </location>
</feature>
<dbReference type="PROSITE" id="PS50850">
    <property type="entry name" value="MFS"/>
    <property type="match status" value="1"/>
</dbReference>
<evidence type="ECO:0000256" key="6">
    <source>
        <dbReference type="ARBA" id="ARBA00023136"/>
    </source>
</evidence>
<comment type="caution">
    <text evidence="10">The sequence shown here is derived from an EMBL/GenBank/DDBJ whole genome shotgun (WGS) entry which is preliminary data.</text>
</comment>
<keyword evidence="5 8" id="KW-1133">Transmembrane helix</keyword>
<feature type="transmembrane region" description="Helical" evidence="8">
    <location>
        <begin position="350"/>
        <end position="372"/>
    </location>
</feature>
<evidence type="ECO:0000256" key="7">
    <source>
        <dbReference type="SAM" id="MobiDB-lite"/>
    </source>
</evidence>
<dbReference type="PROSITE" id="PS00216">
    <property type="entry name" value="SUGAR_TRANSPORT_1"/>
    <property type="match status" value="1"/>
</dbReference>
<keyword evidence="11" id="KW-1185">Reference proteome</keyword>
<evidence type="ECO:0000256" key="4">
    <source>
        <dbReference type="ARBA" id="ARBA00022692"/>
    </source>
</evidence>
<feature type="transmembrane region" description="Helical" evidence="8">
    <location>
        <begin position="171"/>
        <end position="192"/>
    </location>
</feature>
<dbReference type="InterPro" id="IPR005828">
    <property type="entry name" value="MFS_sugar_transport-like"/>
</dbReference>
<feature type="transmembrane region" description="Helical" evidence="8">
    <location>
        <begin position="384"/>
        <end position="406"/>
    </location>
</feature>
<feature type="transmembrane region" description="Helical" evidence="8">
    <location>
        <begin position="296"/>
        <end position="314"/>
    </location>
</feature>
<name>A0ABT1Q941_9NOCA</name>
<evidence type="ECO:0000313" key="10">
    <source>
        <dbReference type="EMBL" id="MCQ4118762.1"/>
    </source>
</evidence>
<dbReference type="InterPro" id="IPR005829">
    <property type="entry name" value="Sugar_transporter_CS"/>
</dbReference>
<feature type="transmembrane region" description="Helical" evidence="8">
    <location>
        <begin position="263"/>
        <end position="284"/>
    </location>
</feature>
<gene>
    <name evidence="10" type="ORF">NOF53_06185</name>
</gene>
<dbReference type="InterPro" id="IPR020846">
    <property type="entry name" value="MFS_dom"/>
</dbReference>
<keyword evidence="6 8" id="KW-0472">Membrane</keyword>
<evidence type="ECO:0000256" key="5">
    <source>
        <dbReference type="ARBA" id="ARBA00022989"/>
    </source>
</evidence>
<evidence type="ECO:0000259" key="9">
    <source>
        <dbReference type="PROSITE" id="PS50850"/>
    </source>
</evidence>
<reference evidence="10 11" key="1">
    <citation type="submission" date="2022-07" db="EMBL/GenBank/DDBJ databases">
        <title>Degradation activity of malathion, p-nitrophenol and potential low-temperature adaptation strategy of Rhodococcus sp. FXJ9.536.</title>
        <authorList>
            <person name="Huang J."/>
            <person name="Huang Y."/>
        </authorList>
    </citation>
    <scope>NUCLEOTIDE SEQUENCE [LARGE SCALE GENOMIC DNA]</scope>
    <source>
        <strain evidence="10 11">FXJ9.536</strain>
    </source>
</reference>
<evidence type="ECO:0000256" key="3">
    <source>
        <dbReference type="ARBA" id="ARBA00022475"/>
    </source>
</evidence>
<proteinExistence type="predicted"/>
<dbReference type="PANTHER" id="PTHR43045:SF1">
    <property type="entry name" value="SHIKIMATE TRANSPORTER"/>
    <property type="match status" value="1"/>
</dbReference>
<dbReference type="Pfam" id="PF00083">
    <property type="entry name" value="Sugar_tr"/>
    <property type="match status" value="2"/>
</dbReference>
<sequence length="468" mass="49719">MTIDYGTGVSGRNGDGNARSSVDPNADPINAKKAAKAAFFGSLLEYYDFYIFASAAALVFPHVFFEGSKNPLLLSLATFGISYVARPIGAVFVGHFGDRAGRKKVMMFCLVLMGVVTFLIGCLPSSETAGMVGPALLVLLRICQGISAAGEQSGAGSLTLEHSPAHRRGFFCSWTLTGTQAGFIVASLAFIPVASLPDETLYSWGWRVPFWCSLLVLVVAYIVRRKLEEPEIFIANKEALDETPAPLPVVDLFRTHWRDVLRVVFCAFIAVVSTVFSVFGLAYATTPDIGMSRTTMLWVAIAANCVALISQPLLGILSDRIGRKPVFIGGAIGSAAGIFLYFSAIGTGNVTLIFLAGILLMGGVYAGTNAIWPAFYAEMFSSRVRYSGMAIGTQLGFALAGFAPTIAQALRGADPKNWVPVAIFTAMCALVAAASASTAKENSRTPLLDLDKEDVALTKAKAKANAKV</sequence>
<keyword evidence="3" id="KW-1003">Cell membrane</keyword>
<dbReference type="PANTHER" id="PTHR43045">
    <property type="entry name" value="SHIKIMATE TRANSPORTER"/>
    <property type="match status" value="1"/>
</dbReference>
<accession>A0ABT1Q941</accession>
<feature type="transmembrane region" description="Helical" evidence="8">
    <location>
        <begin position="105"/>
        <end position="126"/>
    </location>
</feature>
<dbReference type="Proteomes" id="UP001524501">
    <property type="component" value="Unassembled WGS sequence"/>
</dbReference>